<accession>A0A538T5N4</accession>
<comment type="caution">
    <text evidence="1">The sequence shown here is derived from an EMBL/GenBank/DDBJ whole genome shotgun (WGS) entry which is preliminary data.</text>
</comment>
<proteinExistence type="predicted"/>
<dbReference type="InterPro" id="IPR007153">
    <property type="entry name" value="Adenosine_kinase"/>
</dbReference>
<sequence>MPEVTLVPIRTPADANLILGHAHFIKTAEDLYEAIVNSVPGAKFGIAFSEASGPRLIRREGNDEALTRAAERELMNLGCGHAFLIFLAGAYPINLLRDIRACVEVCAIHCATANPVKVAVLREGEAGAILGVMDGLGPVAIEGPEEARARRDFVRKIGYKLA</sequence>
<dbReference type="GO" id="GO:0016740">
    <property type="term" value="F:transferase activity"/>
    <property type="evidence" value="ECO:0007669"/>
    <property type="project" value="UniProtKB-KW"/>
</dbReference>
<dbReference type="PANTHER" id="PTHR36155:SF1">
    <property type="entry name" value="BLL5354 PROTEIN"/>
    <property type="match status" value="1"/>
</dbReference>
<name>A0A538T5N4_UNCEI</name>
<gene>
    <name evidence="1" type="ORF">E6K76_06290</name>
</gene>
<dbReference type="SUPFAM" id="SSF103165">
    <property type="entry name" value="Ta1353-like"/>
    <property type="match status" value="1"/>
</dbReference>
<organism evidence="1 2">
    <name type="scientific">Eiseniibacteriota bacterium</name>
    <dbReference type="NCBI Taxonomy" id="2212470"/>
    <lineage>
        <taxon>Bacteria</taxon>
        <taxon>Candidatus Eiseniibacteriota</taxon>
    </lineage>
</organism>
<dbReference type="AlphaFoldDB" id="A0A538T5N4"/>
<dbReference type="EMBL" id="VBOW01000027">
    <property type="protein sequence ID" value="TMQ58955.1"/>
    <property type="molecule type" value="Genomic_DNA"/>
</dbReference>
<evidence type="ECO:0000313" key="2">
    <source>
        <dbReference type="Proteomes" id="UP000316852"/>
    </source>
</evidence>
<evidence type="ECO:0000313" key="1">
    <source>
        <dbReference type="EMBL" id="TMQ58955.1"/>
    </source>
</evidence>
<dbReference type="InterPro" id="IPR036902">
    <property type="entry name" value="Ta1353-like_sf"/>
</dbReference>
<dbReference type="Pfam" id="PF04008">
    <property type="entry name" value="Adenosine_kin"/>
    <property type="match status" value="1"/>
</dbReference>
<dbReference type="Proteomes" id="UP000316852">
    <property type="component" value="Unassembled WGS sequence"/>
</dbReference>
<reference evidence="1 2" key="1">
    <citation type="journal article" date="2019" name="Nat. Microbiol.">
        <title>Mediterranean grassland soil C-N compound turnover is dependent on rainfall and depth, and is mediated by genomically divergent microorganisms.</title>
        <authorList>
            <person name="Diamond S."/>
            <person name="Andeer P.F."/>
            <person name="Li Z."/>
            <person name="Crits-Christoph A."/>
            <person name="Burstein D."/>
            <person name="Anantharaman K."/>
            <person name="Lane K.R."/>
            <person name="Thomas B.C."/>
            <person name="Pan C."/>
            <person name="Northen T.R."/>
            <person name="Banfield J.F."/>
        </authorList>
    </citation>
    <scope>NUCLEOTIDE SEQUENCE [LARGE SCALE GENOMIC DNA]</scope>
    <source>
        <strain evidence="1">WS_6</strain>
    </source>
</reference>
<keyword evidence="1" id="KW-0808">Transferase</keyword>
<protein>
    <submittedName>
        <fullName evidence="1">Adenosine monophosphate-protein transferase</fullName>
    </submittedName>
</protein>
<dbReference type="PANTHER" id="PTHR36155">
    <property type="entry name" value="BLL5354 PROTEIN"/>
    <property type="match status" value="1"/>
</dbReference>
<dbReference type="Gene3D" id="3.40.1520.10">
    <property type="entry name" value="Ta1353-like"/>
    <property type="match status" value="1"/>
</dbReference>